<feature type="domain" description="DZIP3-like HEPN" evidence="2">
    <location>
        <begin position="301"/>
        <end position="406"/>
    </location>
</feature>
<dbReference type="AlphaFoldDB" id="A0ABD3UZF8"/>
<feature type="region of interest" description="Disordered" evidence="1">
    <location>
        <begin position="232"/>
        <end position="265"/>
    </location>
</feature>
<organism evidence="3 4">
    <name type="scientific">Sinanodonta woodiana</name>
    <name type="common">Chinese pond mussel</name>
    <name type="synonym">Anodonta woodiana</name>
    <dbReference type="NCBI Taxonomy" id="1069815"/>
    <lineage>
        <taxon>Eukaryota</taxon>
        <taxon>Metazoa</taxon>
        <taxon>Spiralia</taxon>
        <taxon>Lophotrochozoa</taxon>
        <taxon>Mollusca</taxon>
        <taxon>Bivalvia</taxon>
        <taxon>Autobranchia</taxon>
        <taxon>Heteroconchia</taxon>
        <taxon>Palaeoheterodonta</taxon>
        <taxon>Unionida</taxon>
        <taxon>Unionoidea</taxon>
        <taxon>Unionidae</taxon>
        <taxon>Unioninae</taxon>
        <taxon>Sinanodonta</taxon>
    </lineage>
</organism>
<evidence type="ECO:0000313" key="4">
    <source>
        <dbReference type="Proteomes" id="UP001634394"/>
    </source>
</evidence>
<gene>
    <name evidence="3" type="ORF">ACJMK2_013898</name>
</gene>
<feature type="non-terminal residue" evidence="3">
    <location>
        <position position="1"/>
    </location>
</feature>
<protein>
    <recommendedName>
        <fullName evidence="2">DZIP3-like HEPN domain-containing protein</fullName>
    </recommendedName>
</protein>
<reference evidence="3 4" key="1">
    <citation type="submission" date="2024-11" db="EMBL/GenBank/DDBJ databases">
        <title>Chromosome-level genome assembly of the freshwater bivalve Anodonta woodiana.</title>
        <authorList>
            <person name="Chen X."/>
        </authorList>
    </citation>
    <scope>NUCLEOTIDE SEQUENCE [LARGE SCALE GENOMIC DNA]</scope>
    <source>
        <strain evidence="3">MN2024</strain>
        <tissue evidence="3">Gills</tissue>
    </source>
</reference>
<evidence type="ECO:0000256" key="1">
    <source>
        <dbReference type="SAM" id="MobiDB-lite"/>
    </source>
</evidence>
<dbReference type="Proteomes" id="UP001634394">
    <property type="component" value="Unassembled WGS sequence"/>
</dbReference>
<proteinExistence type="predicted"/>
<dbReference type="InterPro" id="IPR041249">
    <property type="entry name" value="HEPN_DZIP3"/>
</dbReference>
<evidence type="ECO:0000313" key="3">
    <source>
        <dbReference type="EMBL" id="KAL3854637.1"/>
    </source>
</evidence>
<dbReference type="EMBL" id="JBJQND010000014">
    <property type="protein sequence ID" value="KAL3854637.1"/>
    <property type="molecule type" value="Genomic_DNA"/>
</dbReference>
<sequence>RYRHEVCEKYFKEIRSYLKDKPTMFHLVDEDFAIDNTVVDTNLVALKKKIVEVASQQPYWGEEVPARWILLERELMRLKDAGIKVIPRTLLEAFNQAEDVPIPTEELDLFLKFHNDIDKIVLVPQWMIDAVKSLITADEMFFLRNAPAVARKWETFNKSGQLYPELIDAIWTKEKYPDLHDNKEHILLLMEHLNIIAKPGCFSEDGSEIKVDNYFLAPCMLKEKTPENIMFPKPDPEMKSSSSFWFQEEEPSDAGPSDVATSSAPTSDTDRFMCIAYLLVDVGSRVLRQLLSHHTVSSTCTLDQYLAKSISTINRLTRVFNPSQMDIMFPTNGDDTNLDDYDITLLSALFQNIVPTLSQQEKNMIKRLREERNKLYAHAKSCLISASDFQTYWNDISSTLITLSQQCGDTAFEAQILQEIQRTKVSAIPAGSYLDILKTWFDMIQHVTNRLQALEAKTKSLTSDS</sequence>
<dbReference type="Pfam" id="PF18738">
    <property type="entry name" value="HEPN_DZIP3"/>
    <property type="match status" value="1"/>
</dbReference>
<name>A0ABD3UZF8_SINWO</name>
<evidence type="ECO:0000259" key="2">
    <source>
        <dbReference type="Pfam" id="PF18738"/>
    </source>
</evidence>
<keyword evidence="4" id="KW-1185">Reference proteome</keyword>
<accession>A0ABD3UZF8</accession>
<comment type="caution">
    <text evidence="3">The sequence shown here is derived from an EMBL/GenBank/DDBJ whole genome shotgun (WGS) entry which is preliminary data.</text>
</comment>